<keyword evidence="5" id="KW-1185">Reference proteome</keyword>
<dbReference type="Pfam" id="PF13193">
    <property type="entry name" value="AMP-binding_C"/>
    <property type="match status" value="1"/>
</dbReference>
<dbReference type="PANTHER" id="PTHR43767:SF10">
    <property type="entry name" value="SURFACTIN SYNTHASE SUBUNIT 1"/>
    <property type="match status" value="1"/>
</dbReference>
<dbReference type="InterPro" id="IPR050237">
    <property type="entry name" value="ATP-dep_AMP-bd_enzyme"/>
</dbReference>
<dbReference type="Pfam" id="PF00501">
    <property type="entry name" value="AMP-binding"/>
    <property type="match status" value="1"/>
</dbReference>
<evidence type="ECO:0000259" key="1">
    <source>
        <dbReference type="Pfam" id="PF00501"/>
    </source>
</evidence>
<evidence type="ECO:0000313" key="4">
    <source>
        <dbReference type="EMBL" id="GGP85051.1"/>
    </source>
</evidence>
<accession>A0A918EGX2</accession>
<dbReference type="PANTHER" id="PTHR43767">
    <property type="entry name" value="LONG-CHAIN-FATTY-ACID--COA LIGASE"/>
    <property type="match status" value="1"/>
</dbReference>
<dbReference type="AlphaFoldDB" id="A0A918EGX2"/>
<reference evidence="4" key="1">
    <citation type="journal article" date="2014" name="Int. J. Syst. Evol. Microbiol.">
        <title>Complete genome sequence of Corynebacterium casei LMG S-19264T (=DSM 44701T), isolated from a smear-ripened cheese.</title>
        <authorList>
            <consortium name="US DOE Joint Genome Institute (JGI-PGF)"/>
            <person name="Walter F."/>
            <person name="Albersmeier A."/>
            <person name="Kalinowski J."/>
            <person name="Ruckert C."/>
        </authorList>
    </citation>
    <scope>NUCLEOTIDE SEQUENCE</scope>
    <source>
        <strain evidence="4">JCM 3313</strain>
    </source>
</reference>
<name>A0A918EGX2_9PSEU</name>
<comment type="caution">
    <text evidence="4">The sequence shown here is derived from an EMBL/GenBank/DDBJ whole genome shotgun (WGS) entry which is preliminary data.</text>
</comment>
<organism evidence="4 5">
    <name type="scientific">Saccharothrix coeruleofusca</name>
    <dbReference type="NCBI Taxonomy" id="33919"/>
    <lineage>
        <taxon>Bacteria</taxon>
        <taxon>Bacillati</taxon>
        <taxon>Actinomycetota</taxon>
        <taxon>Actinomycetes</taxon>
        <taxon>Pseudonocardiales</taxon>
        <taxon>Pseudonocardiaceae</taxon>
        <taxon>Saccharothrix</taxon>
    </lineage>
</organism>
<dbReference type="Gene3D" id="3.30.300.30">
    <property type="match status" value="1"/>
</dbReference>
<feature type="domain" description="AMP-dependent synthetase/ligase" evidence="1">
    <location>
        <begin position="19"/>
        <end position="359"/>
    </location>
</feature>
<dbReference type="EMBL" id="BMRG01000027">
    <property type="protein sequence ID" value="GGP85051.1"/>
    <property type="molecule type" value="Genomic_DNA"/>
</dbReference>
<dbReference type="EMBL" id="BMRG01000004">
    <property type="protein sequence ID" value="GGP51720.1"/>
    <property type="molecule type" value="Genomic_DNA"/>
</dbReference>
<evidence type="ECO:0000313" key="5">
    <source>
        <dbReference type="Proteomes" id="UP000639606"/>
    </source>
</evidence>
<evidence type="ECO:0000313" key="3">
    <source>
        <dbReference type="EMBL" id="GGP51720.1"/>
    </source>
</evidence>
<dbReference type="InterPro" id="IPR042099">
    <property type="entry name" value="ANL_N_sf"/>
</dbReference>
<gene>
    <name evidence="3" type="ORF">GCM10010185_24690</name>
    <name evidence="4" type="ORF">GCM10010185_68620</name>
</gene>
<feature type="domain" description="AMP-binding enzyme C-terminal" evidence="2">
    <location>
        <begin position="416"/>
        <end position="488"/>
    </location>
</feature>
<evidence type="ECO:0000259" key="2">
    <source>
        <dbReference type="Pfam" id="PF13193"/>
    </source>
</evidence>
<sequence>MTHARTTATMSRLVHSLLARQPDSVALVVDGERALTRGQWASGAARIAGGLVARGVRPGDRIAVLCGHGDWIDHVVAVMGVHLAGGAVVTLSPDLPEEELARRLDRCGVTGLVHTAAVQPPTSPGWTALTSEVDGEPIGLPVEVDPREIAEILHTSGTTGQAKAVAVSHANLTHGRGARGAFLGDNPRLLCAVPIGTNAGHSATMLALTSSGETHVLSDPDPASAARAIARSRIGAAVVSPWAIQRWLADDVPNRCDLGALRVLMLGSTAVPMATISALSRALPDVRVLLGYGSTEAVPASVHHALAAWNEHADPAYHRLPRTASQGRPAAGTEVSVVDERGEPVPPGVVGEIRLRTTAPQRWYLGDPDRNREVFADGWTRMGDYGSLDEDGHLHFFDRIPDAIRTAGALVSSARVENALLWHPNVVEAAAFGIPDIEAGHLVAAAVVLDSPVPEGDLLDFARSELTGAEVPVRVFVVDSLPRGDNGKPLKRVLRVRFADG</sequence>
<proteinExistence type="predicted"/>
<dbReference type="InterPro" id="IPR025110">
    <property type="entry name" value="AMP-bd_C"/>
</dbReference>
<protein>
    <submittedName>
        <fullName evidence="4">Acyl-CoA synthetase</fullName>
    </submittedName>
</protein>
<dbReference type="RefSeq" id="WP_189223382.1">
    <property type="nucleotide sequence ID" value="NZ_BMRG01000004.1"/>
</dbReference>
<dbReference type="InterPro" id="IPR020845">
    <property type="entry name" value="AMP-binding_CS"/>
</dbReference>
<dbReference type="InterPro" id="IPR045851">
    <property type="entry name" value="AMP-bd_C_sf"/>
</dbReference>
<dbReference type="Proteomes" id="UP000639606">
    <property type="component" value="Unassembled WGS sequence"/>
</dbReference>
<dbReference type="Gene3D" id="3.40.50.12780">
    <property type="entry name" value="N-terminal domain of ligase-like"/>
    <property type="match status" value="1"/>
</dbReference>
<dbReference type="InterPro" id="IPR000873">
    <property type="entry name" value="AMP-dep_synth/lig_dom"/>
</dbReference>
<reference evidence="4" key="2">
    <citation type="submission" date="2020-09" db="EMBL/GenBank/DDBJ databases">
        <authorList>
            <person name="Sun Q."/>
            <person name="Ohkuma M."/>
        </authorList>
    </citation>
    <scope>NUCLEOTIDE SEQUENCE</scope>
    <source>
        <strain evidence="4">JCM 3313</strain>
    </source>
</reference>
<dbReference type="SUPFAM" id="SSF56801">
    <property type="entry name" value="Acetyl-CoA synthetase-like"/>
    <property type="match status" value="1"/>
</dbReference>
<dbReference type="PROSITE" id="PS00455">
    <property type="entry name" value="AMP_BINDING"/>
    <property type="match status" value="1"/>
</dbReference>
<dbReference type="GO" id="GO:0016877">
    <property type="term" value="F:ligase activity, forming carbon-sulfur bonds"/>
    <property type="evidence" value="ECO:0007669"/>
    <property type="project" value="UniProtKB-ARBA"/>
</dbReference>